<comment type="subcellular location">
    <subcellularLocation>
        <location evidence="6">Cytoplasm</location>
    </subcellularLocation>
    <subcellularLocation>
        <location evidence="6">Preautophagosomal structure membrane</location>
        <topology evidence="6">Peripheral membrane protein</topology>
    </subcellularLocation>
</comment>
<accession>A0A1E4SN20</accession>
<dbReference type="GO" id="GO:0030295">
    <property type="term" value="F:protein kinase activator activity"/>
    <property type="evidence" value="ECO:0007669"/>
    <property type="project" value="TreeGrafter"/>
</dbReference>
<comment type="similarity">
    <text evidence="1 6">Belongs to the ATG17 family.</text>
</comment>
<keyword evidence="5" id="KW-0472">Membrane</keyword>
<evidence type="ECO:0000256" key="4">
    <source>
        <dbReference type="ARBA" id="ARBA00023006"/>
    </source>
</evidence>
<reference evidence="10" key="1">
    <citation type="submission" date="2016-05" db="EMBL/GenBank/DDBJ databases">
        <title>Comparative genomics of biotechnologically important yeasts.</title>
        <authorList>
            <consortium name="DOE Joint Genome Institute"/>
            <person name="Riley R."/>
            <person name="Haridas S."/>
            <person name="Wolfe K.H."/>
            <person name="Lopes M.R."/>
            <person name="Hittinger C.T."/>
            <person name="Goker M."/>
            <person name="Salamov A."/>
            <person name="Wisecaver J."/>
            <person name="Long T.M."/>
            <person name="Aerts A.L."/>
            <person name="Barry K."/>
            <person name="Choi C."/>
            <person name="Clum A."/>
            <person name="Coughlan A.Y."/>
            <person name="Deshpande S."/>
            <person name="Douglass A.P."/>
            <person name="Hanson S.J."/>
            <person name="Klenk H.-P."/>
            <person name="Labutti K."/>
            <person name="Lapidus A."/>
            <person name="Lindquist E."/>
            <person name="Lipzen A."/>
            <person name="Meier-Kolthoff J.P."/>
            <person name="Ohm R.A."/>
            <person name="Otillar R.P."/>
            <person name="Pangilinan J."/>
            <person name="Peng Y."/>
            <person name="Rokas A."/>
            <person name="Rosa C.A."/>
            <person name="Scheuner C."/>
            <person name="Sibirny A.A."/>
            <person name="Slot J.C."/>
            <person name="Stielow J.B."/>
            <person name="Sun H."/>
            <person name="Kurtzman C.P."/>
            <person name="Blackwell M."/>
            <person name="Grigoriev I.V."/>
            <person name="Jeffries T.W."/>
        </authorList>
    </citation>
    <scope>NUCLEOTIDE SEQUENCE [LARGE SCALE GENOMIC DNA]</scope>
    <source>
        <strain evidence="10">NRRL Y-17324</strain>
    </source>
</reference>
<gene>
    <name evidence="9" type="ORF">CANTADRAFT_46517</name>
</gene>
<dbReference type="GO" id="GO:0000422">
    <property type="term" value="P:autophagy of mitochondrion"/>
    <property type="evidence" value="ECO:0007669"/>
    <property type="project" value="TreeGrafter"/>
</dbReference>
<dbReference type="InterPro" id="IPR007240">
    <property type="entry name" value="Atg17"/>
</dbReference>
<organism evidence="9 10">
    <name type="scientific">Suhomyces tanzawaensis NRRL Y-17324</name>
    <dbReference type="NCBI Taxonomy" id="984487"/>
    <lineage>
        <taxon>Eukaryota</taxon>
        <taxon>Fungi</taxon>
        <taxon>Dikarya</taxon>
        <taxon>Ascomycota</taxon>
        <taxon>Saccharomycotina</taxon>
        <taxon>Pichiomycetes</taxon>
        <taxon>Debaryomycetaceae</taxon>
        <taxon>Suhomyces</taxon>
    </lineage>
</organism>
<evidence type="ECO:0000313" key="10">
    <source>
        <dbReference type="Proteomes" id="UP000094285"/>
    </source>
</evidence>
<evidence type="ECO:0000256" key="6">
    <source>
        <dbReference type="RuleBase" id="RU368080"/>
    </source>
</evidence>
<dbReference type="EMBL" id="KV453910">
    <property type="protein sequence ID" value="ODV80817.1"/>
    <property type="molecule type" value="Genomic_DNA"/>
</dbReference>
<dbReference type="PANTHER" id="PTHR28005">
    <property type="entry name" value="AUTOPHAGY-RELATED PROTEIN 17"/>
    <property type="match status" value="1"/>
</dbReference>
<evidence type="ECO:0000256" key="1">
    <source>
        <dbReference type="ARBA" id="ARBA00006259"/>
    </source>
</evidence>
<keyword evidence="7" id="KW-0175">Coiled coil</keyword>
<dbReference type="Pfam" id="PF04108">
    <property type="entry name" value="ATG17_like"/>
    <property type="match status" value="1"/>
</dbReference>
<comment type="function">
    <text evidence="6">Autophagy-specific protein that functions in response to autophagy-inducing signals as a scaffold to recruit other ATG proteins to organize preautophagosomal structure (PAS) formation. Modulates the timing and magnitude of the autophagy response, such as the size of the sequestering vesicles. Plays particularly a role in pexophagy and nucleophagy.</text>
</comment>
<proteinExistence type="inferred from homology"/>
<dbReference type="GO" id="GO:0000045">
    <property type="term" value="P:autophagosome assembly"/>
    <property type="evidence" value="ECO:0007669"/>
    <property type="project" value="TreeGrafter"/>
</dbReference>
<dbReference type="AlphaFoldDB" id="A0A1E4SN20"/>
<protein>
    <recommendedName>
        <fullName evidence="2 6">Autophagy-related protein 17</fullName>
    </recommendedName>
</protein>
<dbReference type="STRING" id="984487.A0A1E4SN20"/>
<dbReference type="GO" id="GO:0034727">
    <property type="term" value="P:piecemeal microautophagy of the nucleus"/>
    <property type="evidence" value="ECO:0007669"/>
    <property type="project" value="TreeGrafter"/>
</dbReference>
<dbReference type="Proteomes" id="UP000094285">
    <property type="component" value="Unassembled WGS sequence"/>
</dbReference>
<keyword evidence="10" id="KW-1185">Reference proteome</keyword>
<feature type="domain" description="Autophagy protein ATG17-like" evidence="8">
    <location>
        <begin position="18"/>
        <end position="405"/>
    </location>
</feature>
<sequence>MAISEANIKEWTQQAQETLQRAQALCTGAETLLKSMSYQLTSHLPELFTKCSQTVEGVKRQHEGVGKVIESIRNNVSSILEESQQKKASIEPVMKEFDQVLGQLARTGVPRFLIASPGATDSPKTLKDFISIDSIDRLRTEIDVYGRNTDKIAKLLLEEFVHGIQEPYKIASKNYSRIIKQYDDMTPLQLDLIALGGTGPYESHNLISTILKENASLENELVSILEMLTNHYDQCTQGMQAFNSGISSEFLQVLSNDSVELPEVLRELNTVCEIVHNNEIRASKFLNGQLPILNLILEGSDRQIMMYRSLRSTRIPKIMLLCDACKLIDSLPQHTETISQLSYHYNQFLKVYRTQYLSELHYERYVYPRKFLGKLTDFLNETLHQMQLDEEQRRKNWLVKYGEFIPKELSLPGDQNQPTIVEIITEGLEDIQKESDSAEQELVQFLKLMKASEPAR</sequence>
<dbReference type="InterPro" id="IPR045326">
    <property type="entry name" value="ATG17-like_dom"/>
</dbReference>
<evidence type="ECO:0000259" key="8">
    <source>
        <dbReference type="Pfam" id="PF04108"/>
    </source>
</evidence>
<evidence type="ECO:0000313" key="9">
    <source>
        <dbReference type="EMBL" id="ODV80817.1"/>
    </source>
</evidence>
<dbReference type="GeneID" id="30983484"/>
<dbReference type="GO" id="GO:0060090">
    <property type="term" value="F:molecular adaptor activity"/>
    <property type="evidence" value="ECO:0007669"/>
    <property type="project" value="TreeGrafter"/>
</dbReference>
<evidence type="ECO:0000256" key="5">
    <source>
        <dbReference type="ARBA" id="ARBA00023136"/>
    </source>
</evidence>
<dbReference type="PANTHER" id="PTHR28005:SF1">
    <property type="entry name" value="AUTOPHAGY-RELATED PROTEIN 17"/>
    <property type="match status" value="1"/>
</dbReference>
<name>A0A1E4SN20_9ASCO</name>
<evidence type="ECO:0000256" key="7">
    <source>
        <dbReference type="SAM" id="Coils"/>
    </source>
</evidence>
<evidence type="ECO:0000256" key="2">
    <source>
        <dbReference type="ARBA" id="ARBA00013806"/>
    </source>
</evidence>
<dbReference type="GO" id="GO:0034045">
    <property type="term" value="C:phagophore assembly site membrane"/>
    <property type="evidence" value="ECO:0007669"/>
    <property type="project" value="UniProtKB-SubCell"/>
</dbReference>
<dbReference type="RefSeq" id="XP_020065939.1">
    <property type="nucleotide sequence ID" value="XM_020209348.1"/>
</dbReference>
<dbReference type="GO" id="GO:1990316">
    <property type="term" value="C:Atg1/ULK1 kinase complex"/>
    <property type="evidence" value="ECO:0007669"/>
    <property type="project" value="TreeGrafter"/>
</dbReference>
<dbReference type="OrthoDB" id="1937984at2759"/>
<feature type="coiled-coil region" evidence="7">
    <location>
        <begin position="421"/>
        <end position="448"/>
    </location>
</feature>
<keyword evidence="3 6" id="KW-0963">Cytoplasm</keyword>
<evidence type="ECO:0000256" key="3">
    <source>
        <dbReference type="ARBA" id="ARBA00022490"/>
    </source>
</evidence>
<keyword evidence="4 6" id="KW-0072">Autophagy</keyword>